<dbReference type="Proteomes" id="UP001151760">
    <property type="component" value="Unassembled WGS sequence"/>
</dbReference>
<reference evidence="1" key="2">
    <citation type="submission" date="2022-01" db="EMBL/GenBank/DDBJ databases">
        <authorList>
            <person name="Yamashiro T."/>
            <person name="Shiraishi A."/>
            <person name="Satake H."/>
            <person name="Nakayama K."/>
        </authorList>
    </citation>
    <scope>NUCLEOTIDE SEQUENCE</scope>
</reference>
<sequence>MSDTPSSSKVQLVPRSVSERLLVKYTDISEFGFDYSQSGLWSPPIRRTAFLSSPGEILTPDDLMHKLESVARQRKRYTYYCLNDEGILQSGIDEPTLRRRLHSGYQACSLEDQQHHHIDKDGCVGSTSPKANKQVATLDEIMAASKSGQCAIVDMVTRLSLFSKSVQAPRTLNPETGYLHKRQKEQAEVHFETTGPKIWDDTNGKVDIFFMGIGSGGNVSGVG</sequence>
<dbReference type="EMBL" id="BQNB010017690">
    <property type="protein sequence ID" value="GJT66167.1"/>
    <property type="molecule type" value="Genomic_DNA"/>
</dbReference>
<dbReference type="SUPFAM" id="SSF53686">
    <property type="entry name" value="Tryptophan synthase beta subunit-like PLP-dependent enzymes"/>
    <property type="match status" value="1"/>
</dbReference>
<dbReference type="PANTHER" id="PTHR34287:SF2">
    <property type="match status" value="1"/>
</dbReference>
<dbReference type="PANTHER" id="PTHR34287">
    <property type="entry name" value="OS06G0551500 PROTEIN-RELATED"/>
    <property type="match status" value="1"/>
</dbReference>
<name>A0ABQ5FS20_9ASTR</name>
<reference evidence="1" key="1">
    <citation type="journal article" date="2022" name="Int. J. Mol. Sci.">
        <title>Draft Genome of Tanacetum Coccineum: Genomic Comparison of Closely Related Tanacetum-Family Plants.</title>
        <authorList>
            <person name="Yamashiro T."/>
            <person name="Shiraishi A."/>
            <person name="Nakayama K."/>
            <person name="Satake H."/>
        </authorList>
    </citation>
    <scope>NUCLEOTIDE SEQUENCE</scope>
</reference>
<accession>A0ABQ5FS20</accession>
<evidence type="ECO:0000313" key="1">
    <source>
        <dbReference type="EMBL" id="GJT66167.1"/>
    </source>
</evidence>
<dbReference type="Gene3D" id="3.40.50.1100">
    <property type="match status" value="1"/>
</dbReference>
<organism evidence="1 2">
    <name type="scientific">Tanacetum coccineum</name>
    <dbReference type="NCBI Taxonomy" id="301880"/>
    <lineage>
        <taxon>Eukaryota</taxon>
        <taxon>Viridiplantae</taxon>
        <taxon>Streptophyta</taxon>
        <taxon>Embryophyta</taxon>
        <taxon>Tracheophyta</taxon>
        <taxon>Spermatophyta</taxon>
        <taxon>Magnoliopsida</taxon>
        <taxon>eudicotyledons</taxon>
        <taxon>Gunneridae</taxon>
        <taxon>Pentapetalae</taxon>
        <taxon>asterids</taxon>
        <taxon>campanulids</taxon>
        <taxon>Asterales</taxon>
        <taxon>Asteraceae</taxon>
        <taxon>Asteroideae</taxon>
        <taxon>Anthemideae</taxon>
        <taxon>Anthemidinae</taxon>
        <taxon>Tanacetum</taxon>
    </lineage>
</organism>
<evidence type="ECO:0000313" key="2">
    <source>
        <dbReference type="Proteomes" id="UP001151760"/>
    </source>
</evidence>
<proteinExistence type="predicted"/>
<protein>
    <submittedName>
        <fullName evidence="1">Uncharacterized protein</fullName>
    </submittedName>
</protein>
<keyword evidence="2" id="KW-1185">Reference proteome</keyword>
<gene>
    <name evidence="1" type="ORF">Tco_1017647</name>
</gene>
<dbReference type="InterPro" id="IPR036052">
    <property type="entry name" value="TrpB-like_PALP_sf"/>
</dbReference>
<comment type="caution">
    <text evidence="1">The sequence shown here is derived from an EMBL/GenBank/DDBJ whole genome shotgun (WGS) entry which is preliminary data.</text>
</comment>